<sequence>MAFAFAQLSALRRPWRSSLTAFRQSKRWRQVKSNEITVGSIIEYKDEMMKVHKLETTMQGRGSNFFQLDLRSVKNNKKHTARLRANEKVELIELERAHRQYLYQEGDYTHFMDPSSFEIDTAPSDILGNYKYYITEGEELEVRTTETSGDLVFAITPTFAEVKLKSVNADIASNTNLTKHTGIAENGRTIYSVAKHVQTGDVVQIRVETEEYTGKV</sequence>
<dbReference type="InterPro" id="IPR014722">
    <property type="entry name" value="Rib_uL2_dom2"/>
</dbReference>
<dbReference type="InterPro" id="IPR001059">
    <property type="entry name" value="Transl_elong_P/YeiP_cen"/>
</dbReference>
<accession>A0A7S0H2K9</accession>
<dbReference type="Pfam" id="PF01132">
    <property type="entry name" value="EFP"/>
    <property type="match status" value="1"/>
</dbReference>
<dbReference type="SUPFAM" id="SSF50104">
    <property type="entry name" value="Translation proteins SH3-like domain"/>
    <property type="match status" value="1"/>
</dbReference>
<dbReference type="GO" id="GO:0003746">
    <property type="term" value="F:translation elongation factor activity"/>
    <property type="evidence" value="ECO:0007669"/>
    <property type="project" value="InterPro"/>
</dbReference>
<dbReference type="InterPro" id="IPR013185">
    <property type="entry name" value="Transl_elong_KOW-like"/>
</dbReference>
<evidence type="ECO:0000313" key="3">
    <source>
        <dbReference type="EMBL" id="CAD8461668.1"/>
    </source>
</evidence>
<dbReference type="InterPro" id="IPR020599">
    <property type="entry name" value="Transl_elong_fac_P/YeiP"/>
</dbReference>
<dbReference type="PANTHER" id="PTHR30053:SF14">
    <property type="entry name" value="TRANSLATION ELONGATION FACTOR KOW-LIKE DOMAIN-CONTAINING PROTEIN"/>
    <property type="match status" value="1"/>
</dbReference>
<dbReference type="AlphaFoldDB" id="A0A7S0H2K9"/>
<reference evidence="3" key="1">
    <citation type="submission" date="2021-01" db="EMBL/GenBank/DDBJ databases">
        <authorList>
            <person name="Corre E."/>
            <person name="Pelletier E."/>
            <person name="Niang G."/>
            <person name="Scheremetjew M."/>
            <person name="Finn R."/>
            <person name="Kale V."/>
            <person name="Holt S."/>
            <person name="Cochrane G."/>
            <person name="Meng A."/>
            <person name="Brown T."/>
            <person name="Cohen L."/>
        </authorList>
    </citation>
    <scope>NUCLEOTIDE SEQUENCE</scope>
    <source>
        <strain evidence="3">CCMP2058</strain>
    </source>
</reference>
<dbReference type="Pfam" id="PF08207">
    <property type="entry name" value="EFP_N"/>
    <property type="match status" value="1"/>
</dbReference>
<evidence type="ECO:0000256" key="1">
    <source>
        <dbReference type="ARBA" id="ARBA00009479"/>
    </source>
</evidence>
<dbReference type="Gene3D" id="2.40.50.140">
    <property type="entry name" value="Nucleic acid-binding proteins"/>
    <property type="match status" value="1"/>
</dbReference>
<dbReference type="EMBL" id="HBEM01030275">
    <property type="protein sequence ID" value="CAD8461668.1"/>
    <property type="molecule type" value="Transcribed_RNA"/>
</dbReference>
<dbReference type="SMART" id="SM01185">
    <property type="entry name" value="EFP"/>
    <property type="match status" value="1"/>
</dbReference>
<dbReference type="GO" id="GO:0005737">
    <property type="term" value="C:cytoplasm"/>
    <property type="evidence" value="ECO:0007669"/>
    <property type="project" value="TreeGrafter"/>
</dbReference>
<dbReference type="SUPFAM" id="SSF50249">
    <property type="entry name" value="Nucleic acid-binding proteins"/>
    <property type="match status" value="1"/>
</dbReference>
<organism evidence="3">
    <name type="scientific">Amorphochlora amoebiformis</name>
    <dbReference type="NCBI Taxonomy" id="1561963"/>
    <lineage>
        <taxon>Eukaryota</taxon>
        <taxon>Sar</taxon>
        <taxon>Rhizaria</taxon>
        <taxon>Cercozoa</taxon>
        <taxon>Chlorarachniophyceae</taxon>
        <taxon>Amorphochlora</taxon>
    </lineage>
</organism>
<dbReference type="InterPro" id="IPR012340">
    <property type="entry name" value="NA-bd_OB-fold"/>
</dbReference>
<evidence type="ECO:0000259" key="2">
    <source>
        <dbReference type="SMART" id="SM01185"/>
    </source>
</evidence>
<feature type="domain" description="Translation elongation factor P/YeiP central" evidence="2">
    <location>
        <begin position="96"/>
        <end position="152"/>
    </location>
</feature>
<proteinExistence type="inferred from homology"/>
<comment type="similarity">
    <text evidence="1">Belongs to the elongation factor P family.</text>
</comment>
<protein>
    <recommendedName>
        <fullName evidence="2">Translation elongation factor P/YeiP central domain-containing protein</fullName>
    </recommendedName>
</protein>
<name>A0A7S0H2K9_9EUKA</name>
<dbReference type="InterPro" id="IPR008991">
    <property type="entry name" value="Translation_prot_SH3-like_sf"/>
</dbReference>
<dbReference type="PANTHER" id="PTHR30053">
    <property type="entry name" value="ELONGATION FACTOR P"/>
    <property type="match status" value="1"/>
</dbReference>
<gene>
    <name evidence="3" type="ORF">LAMO00422_LOCUS20628</name>
</gene>
<dbReference type="Gene3D" id="2.30.30.30">
    <property type="match status" value="1"/>
</dbReference>